<accession>A0A0R2JM11</accession>
<sequence>MNIKKTTSIFLVSSALLGFGISAPSLMHVNAQTTQASQNNDQGVITVNYVDQNGKTIRQATTATGKSGSTYVASVPNISGYTYSKIENGQNDSYGPQMVFGGSDPATHNESMTIVYKSSGNSSNGSTSTTGNKGTTTTPAKNGSSNNSNKNSTSVSTNKNDNSNGTKFSTNKNATTNGTNKNSSSAKTNGTTVNSDAQNEAKNNDENKVNASNTNKDNSKQDNNSDSNVDKKNKTNNKKDNKNKDKNADDKNSDSTKKKDKKKTHHSIMPWVISGIILVVVAGIAFSWHALRKPRHFRH</sequence>
<keyword evidence="7" id="KW-1185">Reference proteome</keyword>
<dbReference type="RefSeq" id="WP_054646533.1">
    <property type="nucleotide sequence ID" value="NZ_FUXS01000003.1"/>
</dbReference>
<evidence type="ECO:0000259" key="5">
    <source>
        <dbReference type="Pfam" id="PF06458"/>
    </source>
</evidence>
<feature type="chain" id="PRO_5039604018" description="MucBP domain-containing protein" evidence="4">
    <location>
        <begin position="28"/>
        <end position="299"/>
    </location>
</feature>
<organism evidence="6 7">
    <name type="scientific">Fructilactobacillus lindneri DSM 20690 = JCM 11027</name>
    <dbReference type="NCBI Taxonomy" id="1122148"/>
    <lineage>
        <taxon>Bacteria</taxon>
        <taxon>Bacillati</taxon>
        <taxon>Bacillota</taxon>
        <taxon>Bacilli</taxon>
        <taxon>Lactobacillales</taxon>
        <taxon>Lactobacillaceae</taxon>
        <taxon>Fructilactobacillus</taxon>
    </lineage>
</organism>
<keyword evidence="3" id="KW-0812">Transmembrane</keyword>
<dbReference type="Proteomes" id="UP000051565">
    <property type="component" value="Unassembled WGS sequence"/>
</dbReference>
<keyword evidence="3" id="KW-1133">Transmembrane helix</keyword>
<feature type="compositionally biased region" description="Low complexity" evidence="2">
    <location>
        <begin position="212"/>
        <end position="227"/>
    </location>
</feature>
<feature type="domain" description="MucBP" evidence="5">
    <location>
        <begin position="45"/>
        <end position="91"/>
    </location>
</feature>
<keyword evidence="1" id="KW-0677">Repeat</keyword>
<dbReference type="AlphaFoldDB" id="A0A0R2JM11"/>
<dbReference type="STRING" id="53444.AYR59_01700"/>
<evidence type="ECO:0000256" key="3">
    <source>
        <dbReference type="SAM" id="Phobius"/>
    </source>
</evidence>
<protein>
    <recommendedName>
        <fullName evidence="5">MucBP domain-containing protein</fullName>
    </recommendedName>
</protein>
<feature type="compositionally biased region" description="Low complexity" evidence="2">
    <location>
        <begin position="117"/>
        <end position="192"/>
    </location>
</feature>
<dbReference type="PATRIC" id="fig|1122148.6.peg.1404"/>
<reference evidence="6 7" key="1">
    <citation type="journal article" date="2015" name="Genome Announc.">
        <title>Expanding the biotechnology potential of lactobacilli through comparative genomics of 213 strains and associated genera.</title>
        <authorList>
            <person name="Sun Z."/>
            <person name="Harris H.M."/>
            <person name="McCann A."/>
            <person name="Guo C."/>
            <person name="Argimon S."/>
            <person name="Zhang W."/>
            <person name="Yang X."/>
            <person name="Jeffery I.B."/>
            <person name="Cooney J.C."/>
            <person name="Kagawa T.F."/>
            <person name="Liu W."/>
            <person name="Song Y."/>
            <person name="Salvetti E."/>
            <person name="Wrobel A."/>
            <person name="Rasinkangas P."/>
            <person name="Parkhill J."/>
            <person name="Rea M.C."/>
            <person name="O'Sullivan O."/>
            <person name="Ritari J."/>
            <person name="Douillard F.P."/>
            <person name="Paul Ross R."/>
            <person name="Yang R."/>
            <person name="Briner A.E."/>
            <person name="Felis G.E."/>
            <person name="de Vos W.M."/>
            <person name="Barrangou R."/>
            <person name="Klaenhammer T.R."/>
            <person name="Caufield P.W."/>
            <person name="Cui Y."/>
            <person name="Zhang H."/>
            <person name="O'Toole P.W."/>
        </authorList>
    </citation>
    <scope>NUCLEOTIDE SEQUENCE [LARGE SCALE GENOMIC DNA]</scope>
    <source>
        <strain evidence="6 7">DSM 20690</strain>
    </source>
</reference>
<evidence type="ECO:0000256" key="1">
    <source>
        <dbReference type="ARBA" id="ARBA00022737"/>
    </source>
</evidence>
<dbReference type="GeneID" id="61249596"/>
<dbReference type="OrthoDB" id="2330091at2"/>
<evidence type="ECO:0000313" key="7">
    <source>
        <dbReference type="Proteomes" id="UP000051565"/>
    </source>
</evidence>
<dbReference type="Pfam" id="PF06458">
    <property type="entry name" value="MucBP"/>
    <property type="match status" value="1"/>
</dbReference>
<name>A0A0R2JM11_9LACO</name>
<comment type="caution">
    <text evidence="6">The sequence shown here is derived from an EMBL/GenBank/DDBJ whole genome shotgun (WGS) entry which is preliminary data.</text>
</comment>
<evidence type="ECO:0000313" key="6">
    <source>
        <dbReference type="EMBL" id="KRN78233.1"/>
    </source>
</evidence>
<gene>
    <name evidence="6" type="ORF">IV52_GL001367</name>
</gene>
<feature type="signal peptide" evidence="4">
    <location>
        <begin position="1"/>
        <end position="27"/>
    </location>
</feature>
<evidence type="ECO:0000256" key="2">
    <source>
        <dbReference type="SAM" id="MobiDB-lite"/>
    </source>
</evidence>
<evidence type="ECO:0000256" key="4">
    <source>
        <dbReference type="SAM" id="SignalP"/>
    </source>
</evidence>
<feature type="transmembrane region" description="Helical" evidence="3">
    <location>
        <begin position="268"/>
        <end position="291"/>
    </location>
</feature>
<feature type="region of interest" description="Disordered" evidence="2">
    <location>
        <begin position="116"/>
        <end position="265"/>
    </location>
</feature>
<dbReference type="EMBL" id="JQBT01000036">
    <property type="protein sequence ID" value="KRN78233.1"/>
    <property type="molecule type" value="Genomic_DNA"/>
</dbReference>
<feature type="compositionally biased region" description="Basic and acidic residues" evidence="2">
    <location>
        <begin position="228"/>
        <end position="257"/>
    </location>
</feature>
<keyword evidence="4" id="KW-0732">Signal</keyword>
<dbReference type="InterPro" id="IPR009459">
    <property type="entry name" value="MucBP_dom"/>
</dbReference>
<keyword evidence="3" id="KW-0472">Membrane</keyword>
<proteinExistence type="predicted"/>
<dbReference type="Gene3D" id="3.10.20.320">
    <property type="entry name" value="Putative peptidoglycan bound protein (lpxtg motif)"/>
    <property type="match status" value="1"/>
</dbReference>